<organism evidence="2 3">
    <name type="scientific">Ciona savignyi</name>
    <name type="common">Pacific transparent sea squirt</name>
    <dbReference type="NCBI Taxonomy" id="51511"/>
    <lineage>
        <taxon>Eukaryota</taxon>
        <taxon>Metazoa</taxon>
        <taxon>Chordata</taxon>
        <taxon>Tunicata</taxon>
        <taxon>Ascidiacea</taxon>
        <taxon>Phlebobranchia</taxon>
        <taxon>Cionidae</taxon>
        <taxon>Ciona</taxon>
    </lineage>
</organism>
<dbReference type="PANTHER" id="PTHR14790">
    <property type="entry name" value="RECQ-MEDIATED GENOME INSTABILITY PROTEIN 1 RMI1"/>
    <property type="match status" value="1"/>
</dbReference>
<dbReference type="Pfam" id="PF16099">
    <property type="entry name" value="RMI1_C"/>
    <property type="match status" value="1"/>
</dbReference>
<proteinExistence type="predicted"/>
<dbReference type="eggNOG" id="KOG3683">
    <property type="taxonomic scope" value="Eukaryota"/>
</dbReference>
<dbReference type="GO" id="GO:0031422">
    <property type="term" value="C:RecQ family helicase-topoisomerase III complex"/>
    <property type="evidence" value="ECO:0007669"/>
    <property type="project" value="TreeGrafter"/>
</dbReference>
<dbReference type="Ensembl" id="ENSCSAVT00000013438.1">
    <property type="protein sequence ID" value="ENSCSAVP00000013288.1"/>
    <property type="gene ID" value="ENSCSAVG00000007798.1"/>
</dbReference>
<evidence type="ECO:0000259" key="1">
    <source>
        <dbReference type="Pfam" id="PF16099"/>
    </source>
</evidence>
<reference evidence="2" key="2">
    <citation type="submission" date="2025-08" db="UniProtKB">
        <authorList>
            <consortium name="Ensembl"/>
        </authorList>
    </citation>
    <scope>IDENTIFICATION</scope>
</reference>
<accession>H2Z6S6</accession>
<dbReference type="HOGENOM" id="CLU_1885030_0_0_1"/>
<dbReference type="GO" id="GO:0000712">
    <property type="term" value="P:resolution of meiotic recombination intermediates"/>
    <property type="evidence" value="ECO:0007669"/>
    <property type="project" value="TreeGrafter"/>
</dbReference>
<dbReference type="Proteomes" id="UP000007875">
    <property type="component" value="Unassembled WGS sequence"/>
</dbReference>
<feature type="domain" description="RecQ-mediated genome instability protein 1 C-terminal OB-fold" evidence="1">
    <location>
        <begin position="2"/>
        <end position="125"/>
    </location>
</feature>
<reference evidence="2" key="3">
    <citation type="submission" date="2025-09" db="UniProtKB">
        <authorList>
            <consortium name="Ensembl"/>
        </authorList>
    </citation>
    <scope>IDENTIFICATION</scope>
</reference>
<protein>
    <recommendedName>
        <fullName evidence="1">RecQ-mediated genome instability protein 1 C-terminal OB-fold domain-containing protein</fullName>
    </recommendedName>
</protein>
<evidence type="ECO:0000313" key="3">
    <source>
        <dbReference type="Proteomes" id="UP000007875"/>
    </source>
</evidence>
<reference evidence="3" key="1">
    <citation type="submission" date="2003-08" db="EMBL/GenBank/DDBJ databases">
        <authorList>
            <person name="Birren B."/>
            <person name="Nusbaum C."/>
            <person name="Abebe A."/>
            <person name="Abouelleil A."/>
            <person name="Adekoya E."/>
            <person name="Ait-zahra M."/>
            <person name="Allen N."/>
            <person name="Allen T."/>
            <person name="An P."/>
            <person name="Anderson M."/>
            <person name="Anderson S."/>
            <person name="Arachchi H."/>
            <person name="Armbruster J."/>
            <person name="Bachantsang P."/>
            <person name="Baldwin J."/>
            <person name="Barry A."/>
            <person name="Bayul T."/>
            <person name="Blitshsteyn B."/>
            <person name="Bloom T."/>
            <person name="Blye J."/>
            <person name="Boguslavskiy L."/>
            <person name="Borowsky M."/>
            <person name="Boukhgalter B."/>
            <person name="Brunache A."/>
            <person name="Butler J."/>
            <person name="Calixte N."/>
            <person name="Calvo S."/>
            <person name="Camarata J."/>
            <person name="Campo K."/>
            <person name="Chang J."/>
            <person name="Cheshatsang Y."/>
            <person name="Citroen M."/>
            <person name="Collymore A."/>
            <person name="Considine T."/>
            <person name="Cook A."/>
            <person name="Cooke P."/>
            <person name="Corum B."/>
            <person name="Cuomo C."/>
            <person name="David R."/>
            <person name="Dawoe T."/>
            <person name="Degray S."/>
            <person name="Dodge S."/>
            <person name="Dooley K."/>
            <person name="Dorje P."/>
            <person name="Dorjee K."/>
            <person name="Dorris L."/>
            <person name="Duffey N."/>
            <person name="Dupes A."/>
            <person name="Elkins T."/>
            <person name="Engels R."/>
            <person name="Erickson J."/>
            <person name="Farina A."/>
            <person name="Faro S."/>
            <person name="Ferreira P."/>
            <person name="Fischer H."/>
            <person name="Fitzgerald M."/>
            <person name="Foley K."/>
            <person name="Gage D."/>
            <person name="Galagan J."/>
            <person name="Gearin G."/>
            <person name="Gnerre S."/>
            <person name="Gnirke A."/>
            <person name="Goyette A."/>
            <person name="Graham J."/>
            <person name="Grandbois E."/>
            <person name="Gyaltsen K."/>
            <person name="Hafez N."/>
            <person name="Hagopian D."/>
            <person name="Hagos B."/>
            <person name="Hall J."/>
            <person name="Hatcher B."/>
            <person name="Heller A."/>
            <person name="Higgins H."/>
            <person name="Honan T."/>
            <person name="Horn A."/>
            <person name="Houde N."/>
            <person name="Hughes L."/>
            <person name="Hulme W."/>
            <person name="Husby E."/>
            <person name="Iliev I."/>
            <person name="Jaffe D."/>
            <person name="Jones C."/>
            <person name="Kamal M."/>
            <person name="Kamat A."/>
            <person name="Kamvysselis M."/>
            <person name="Karlsson E."/>
            <person name="Kells C."/>
            <person name="Kieu A."/>
            <person name="Kisner P."/>
            <person name="Kodira C."/>
            <person name="Kulbokas E."/>
            <person name="Labutti K."/>
            <person name="Lama D."/>
            <person name="Landers T."/>
            <person name="Leger J."/>
            <person name="Levine S."/>
            <person name="Lewis D."/>
            <person name="Lewis T."/>
            <person name="Lindblad-toh K."/>
            <person name="Liu X."/>
            <person name="Lokyitsang T."/>
            <person name="Lokyitsang Y."/>
            <person name="Lucien O."/>
            <person name="Lui A."/>
            <person name="Ma L.J."/>
            <person name="Mabbitt R."/>
            <person name="Macdonald J."/>
            <person name="Maclean C."/>
            <person name="Major J."/>
            <person name="Manning J."/>
            <person name="Marabella R."/>
            <person name="Maru K."/>
            <person name="Matthews C."/>
            <person name="Mauceli E."/>
            <person name="Mccarthy M."/>
            <person name="Mcdonough S."/>
            <person name="Mcghee T."/>
            <person name="Meldrim J."/>
            <person name="Meneus L."/>
            <person name="Mesirov J."/>
            <person name="Mihalev A."/>
            <person name="Mihova T."/>
            <person name="Mikkelsen T."/>
            <person name="Mlenga V."/>
            <person name="Moru K."/>
            <person name="Mozes J."/>
            <person name="Mulrain L."/>
            <person name="Munson G."/>
            <person name="Naylor J."/>
            <person name="Newes C."/>
            <person name="Nguyen C."/>
            <person name="Nguyen N."/>
            <person name="Nguyen T."/>
            <person name="Nicol R."/>
            <person name="Nielsen C."/>
            <person name="Nizzari M."/>
            <person name="Norbu C."/>
            <person name="Norbu N."/>
            <person name="O'donnell P."/>
            <person name="Okoawo O."/>
            <person name="O'leary S."/>
            <person name="Omotosho B."/>
            <person name="O'neill K."/>
            <person name="Osman S."/>
            <person name="Parker S."/>
            <person name="Perrin D."/>
            <person name="Phunkhang P."/>
            <person name="Piqani B."/>
            <person name="Purcell S."/>
            <person name="Rachupka T."/>
            <person name="Ramasamy U."/>
            <person name="Rameau R."/>
            <person name="Ray V."/>
            <person name="Raymond C."/>
            <person name="Retta R."/>
            <person name="Richardson S."/>
            <person name="Rise C."/>
            <person name="Rodriguez J."/>
            <person name="Rogers J."/>
            <person name="Rogov P."/>
            <person name="Rutman M."/>
            <person name="Schupbach R."/>
            <person name="Seaman C."/>
            <person name="Settipalli S."/>
            <person name="Sharpe T."/>
            <person name="Sheridan J."/>
            <person name="Sherpa N."/>
            <person name="Shi J."/>
            <person name="Smirnov S."/>
            <person name="Smith C."/>
            <person name="Sougnez C."/>
            <person name="Spencer B."/>
            <person name="Stalker J."/>
            <person name="Stange-thomann N."/>
            <person name="Stavropoulos S."/>
            <person name="Stetson K."/>
            <person name="Stone C."/>
            <person name="Stone S."/>
            <person name="Stubbs M."/>
            <person name="Talamas J."/>
            <person name="Tchuinga P."/>
            <person name="Tenzing P."/>
            <person name="Tesfaye S."/>
            <person name="Theodore J."/>
            <person name="Thoulutsang Y."/>
            <person name="Topham K."/>
            <person name="Towey S."/>
            <person name="Tsamla T."/>
            <person name="Tsomo N."/>
            <person name="Vallee D."/>
            <person name="Vassiliev H."/>
            <person name="Venkataraman V."/>
            <person name="Vinson J."/>
            <person name="Vo A."/>
            <person name="Wade C."/>
            <person name="Wang S."/>
            <person name="Wangchuk T."/>
            <person name="Wangdi T."/>
            <person name="Whittaker C."/>
            <person name="Wilkinson J."/>
            <person name="Wu Y."/>
            <person name="Wyman D."/>
            <person name="Yadav S."/>
            <person name="Yang S."/>
            <person name="Yang X."/>
            <person name="Yeager S."/>
            <person name="Yee E."/>
            <person name="Young G."/>
            <person name="Zainoun J."/>
            <person name="Zembeck L."/>
            <person name="Zimmer A."/>
            <person name="Zody M."/>
            <person name="Lander E."/>
        </authorList>
    </citation>
    <scope>NUCLEOTIDE SEQUENCE [LARGE SCALE GENOMIC DNA]</scope>
</reference>
<dbReference type="STRING" id="51511.ENSCSAVP00000013288"/>
<dbReference type="GO" id="GO:0016604">
    <property type="term" value="C:nuclear body"/>
    <property type="evidence" value="ECO:0007669"/>
    <property type="project" value="TreeGrafter"/>
</dbReference>
<name>H2Z6S6_CIOSA</name>
<evidence type="ECO:0000313" key="2">
    <source>
        <dbReference type="Ensembl" id="ENSCSAVP00000013288.1"/>
    </source>
</evidence>
<dbReference type="GO" id="GO:0000724">
    <property type="term" value="P:double-strand break repair via homologous recombination"/>
    <property type="evidence" value="ECO:0007669"/>
    <property type="project" value="TreeGrafter"/>
</dbReference>
<sequence>MYIKSAKSKAQLMQVEFLTKAFIVTLQSKLEIDDSKMWRLTASICDGTGMLDVDFSDPVLTGLIGFSAAQAEEIRQNPDDRLRSLRMATASCRREIIQMCRIMKIRMGNPLKRARVVLLREADESYWRRFNMTTC</sequence>
<dbReference type="InParanoid" id="H2Z6S6"/>
<dbReference type="PANTHER" id="PTHR14790:SF15">
    <property type="entry name" value="RECQ-MEDIATED GENOME INSTABILITY PROTEIN 1"/>
    <property type="match status" value="1"/>
</dbReference>
<dbReference type="Gene3D" id="2.40.50.510">
    <property type="match status" value="1"/>
</dbReference>
<dbReference type="InterPro" id="IPR032199">
    <property type="entry name" value="RMI1_C"/>
</dbReference>
<dbReference type="GO" id="GO:0000166">
    <property type="term" value="F:nucleotide binding"/>
    <property type="evidence" value="ECO:0007669"/>
    <property type="project" value="InterPro"/>
</dbReference>
<dbReference type="AlphaFoldDB" id="H2Z6S6"/>
<keyword evidence="3" id="KW-1185">Reference proteome</keyword>